<sequence>MPLPVSIADYAITISKETREHLCLS</sequence>
<proteinExistence type="predicted"/>
<organism evidence="1">
    <name type="scientific">marine metagenome</name>
    <dbReference type="NCBI Taxonomy" id="408172"/>
    <lineage>
        <taxon>unclassified sequences</taxon>
        <taxon>metagenomes</taxon>
        <taxon>ecological metagenomes</taxon>
    </lineage>
</organism>
<dbReference type="EMBL" id="UINC01010410">
    <property type="protein sequence ID" value="SVA46311.1"/>
    <property type="molecule type" value="Genomic_DNA"/>
</dbReference>
<accession>A0A381W1S0</accession>
<gene>
    <name evidence="1" type="ORF">METZ01_LOCUS99165</name>
</gene>
<dbReference type="AlphaFoldDB" id="A0A381W1S0"/>
<reference evidence="1" key="1">
    <citation type="submission" date="2018-05" db="EMBL/GenBank/DDBJ databases">
        <authorList>
            <person name="Lanie J.A."/>
            <person name="Ng W.-L."/>
            <person name="Kazmierczak K.M."/>
            <person name="Andrzejewski T.M."/>
            <person name="Davidsen T.M."/>
            <person name="Wayne K.J."/>
            <person name="Tettelin H."/>
            <person name="Glass J.I."/>
            <person name="Rusch D."/>
            <person name="Podicherti R."/>
            <person name="Tsui H.-C.T."/>
            <person name="Winkler M.E."/>
        </authorList>
    </citation>
    <scope>NUCLEOTIDE SEQUENCE</scope>
</reference>
<name>A0A381W1S0_9ZZZZ</name>
<evidence type="ECO:0000313" key="1">
    <source>
        <dbReference type="EMBL" id="SVA46311.1"/>
    </source>
</evidence>
<protein>
    <submittedName>
        <fullName evidence="1">Uncharacterized protein</fullName>
    </submittedName>
</protein>